<name>A0A1G9JA18_9ACTN</name>
<comment type="function">
    <text evidence="6">Toxic component of a toxin-antitoxin (TA) system. An RNase.</text>
</comment>
<evidence type="ECO:0000313" key="8">
    <source>
        <dbReference type="EMBL" id="SDL34400.1"/>
    </source>
</evidence>
<proteinExistence type="inferred from homology"/>
<keyword evidence="4 6" id="KW-0378">Hydrolase</keyword>
<dbReference type="EC" id="3.1.-.-" evidence="6"/>
<reference evidence="9" key="1">
    <citation type="submission" date="2016-10" db="EMBL/GenBank/DDBJ databases">
        <authorList>
            <person name="Varghese N."/>
            <person name="Submissions S."/>
        </authorList>
    </citation>
    <scope>NUCLEOTIDE SEQUENCE [LARGE SCALE GENOMIC DNA]</scope>
    <source>
        <strain evidence="9">CGMCC 4.3147</strain>
    </source>
</reference>
<dbReference type="PANTHER" id="PTHR35901:SF1">
    <property type="entry name" value="EXONUCLEASE VAPC9"/>
    <property type="match status" value="1"/>
</dbReference>
<dbReference type="Pfam" id="PF01850">
    <property type="entry name" value="PIN"/>
    <property type="match status" value="1"/>
</dbReference>
<evidence type="ECO:0000256" key="4">
    <source>
        <dbReference type="ARBA" id="ARBA00022801"/>
    </source>
</evidence>
<evidence type="ECO:0000256" key="5">
    <source>
        <dbReference type="ARBA" id="ARBA00022842"/>
    </source>
</evidence>
<comment type="cofactor">
    <cofactor evidence="6">
        <name>Mg(2+)</name>
        <dbReference type="ChEBI" id="CHEBI:18420"/>
    </cofactor>
</comment>
<dbReference type="InterPro" id="IPR022907">
    <property type="entry name" value="VapC_family"/>
</dbReference>
<keyword evidence="1 6" id="KW-1277">Toxin-antitoxin system</keyword>
<dbReference type="OrthoDB" id="4377304at2"/>
<evidence type="ECO:0000259" key="7">
    <source>
        <dbReference type="Pfam" id="PF01850"/>
    </source>
</evidence>
<keyword evidence="6" id="KW-0800">Toxin</keyword>
<keyword evidence="3 6" id="KW-0479">Metal-binding</keyword>
<protein>
    <recommendedName>
        <fullName evidence="6">Ribonuclease VapC</fullName>
        <shortName evidence="6">RNase VapC</shortName>
        <ecNumber evidence="6">3.1.-.-</ecNumber>
    </recommendedName>
    <alternativeName>
        <fullName evidence="6">Toxin VapC</fullName>
    </alternativeName>
</protein>
<evidence type="ECO:0000313" key="9">
    <source>
        <dbReference type="Proteomes" id="UP000198662"/>
    </source>
</evidence>
<dbReference type="Gene3D" id="3.40.50.1010">
    <property type="entry name" value="5'-nuclease"/>
    <property type="match status" value="1"/>
</dbReference>
<dbReference type="SUPFAM" id="SSF88723">
    <property type="entry name" value="PIN domain-like"/>
    <property type="match status" value="1"/>
</dbReference>
<keyword evidence="9" id="KW-1185">Reference proteome</keyword>
<evidence type="ECO:0000256" key="6">
    <source>
        <dbReference type="HAMAP-Rule" id="MF_00265"/>
    </source>
</evidence>
<dbReference type="InterPro" id="IPR051619">
    <property type="entry name" value="TypeII_TA_RNase_PINc/VapC"/>
</dbReference>
<accession>A0A1G9JA18</accession>
<evidence type="ECO:0000256" key="1">
    <source>
        <dbReference type="ARBA" id="ARBA00022649"/>
    </source>
</evidence>
<feature type="binding site" evidence="6">
    <location>
        <position position="10"/>
    </location>
    <ligand>
        <name>Mg(2+)</name>
        <dbReference type="ChEBI" id="CHEBI:18420"/>
    </ligand>
</feature>
<comment type="similarity">
    <text evidence="6">Belongs to the PINc/VapC protein family.</text>
</comment>
<dbReference type="InterPro" id="IPR044153">
    <property type="entry name" value="PIN_Pae0151-like"/>
</dbReference>
<dbReference type="STRING" id="380244.SAMN05216298_3521"/>
<organism evidence="8 9">
    <name type="scientific">Glycomyces sambucus</name>
    <dbReference type="NCBI Taxonomy" id="380244"/>
    <lineage>
        <taxon>Bacteria</taxon>
        <taxon>Bacillati</taxon>
        <taxon>Actinomycetota</taxon>
        <taxon>Actinomycetes</taxon>
        <taxon>Glycomycetales</taxon>
        <taxon>Glycomycetaceae</taxon>
        <taxon>Glycomyces</taxon>
    </lineage>
</organism>
<dbReference type="InterPro" id="IPR002716">
    <property type="entry name" value="PIN_dom"/>
</dbReference>
<dbReference type="PANTHER" id="PTHR35901">
    <property type="entry name" value="RIBONUCLEASE VAPC3"/>
    <property type="match status" value="1"/>
</dbReference>
<feature type="binding site" evidence="6">
    <location>
        <position position="100"/>
    </location>
    <ligand>
        <name>Mg(2+)</name>
        <dbReference type="ChEBI" id="CHEBI:18420"/>
    </ligand>
</feature>
<gene>
    <name evidence="6" type="primary">vapC</name>
    <name evidence="8" type="ORF">SAMN05216298_3521</name>
</gene>
<dbReference type="GO" id="GO:0004540">
    <property type="term" value="F:RNA nuclease activity"/>
    <property type="evidence" value="ECO:0007669"/>
    <property type="project" value="InterPro"/>
</dbReference>
<sequence>MTDDATLVVDSSALVELLIEPGERGEWVAKQVLGKRLFAPELLHYETANILRREERRGSIDSTAAAMAYRDLLDMDIHLEPFSVLANRVWEMRGSITAYDAAYVAVAEWRNAPLLTADDRLVGSNGGRCRFLGVPRF</sequence>
<evidence type="ECO:0000256" key="3">
    <source>
        <dbReference type="ARBA" id="ARBA00022723"/>
    </source>
</evidence>
<dbReference type="GO" id="GO:0016787">
    <property type="term" value="F:hydrolase activity"/>
    <property type="evidence" value="ECO:0007669"/>
    <property type="project" value="UniProtKB-KW"/>
</dbReference>
<dbReference type="InterPro" id="IPR029060">
    <property type="entry name" value="PIN-like_dom_sf"/>
</dbReference>
<dbReference type="HAMAP" id="MF_00265">
    <property type="entry name" value="VapC_Nob1"/>
    <property type="match status" value="1"/>
</dbReference>
<dbReference type="AlphaFoldDB" id="A0A1G9JA18"/>
<evidence type="ECO:0000256" key="2">
    <source>
        <dbReference type="ARBA" id="ARBA00022722"/>
    </source>
</evidence>
<dbReference type="GO" id="GO:0000287">
    <property type="term" value="F:magnesium ion binding"/>
    <property type="evidence" value="ECO:0007669"/>
    <property type="project" value="UniProtKB-UniRule"/>
</dbReference>
<keyword evidence="2 6" id="KW-0540">Nuclease</keyword>
<dbReference type="CDD" id="cd09873">
    <property type="entry name" value="PIN_Pae0151-like"/>
    <property type="match status" value="1"/>
</dbReference>
<keyword evidence="5 6" id="KW-0460">Magnesium</keyword>
<dbReference type="EMBL" id="FNGF01000005">
    <property type="protein sequence ID" value="SDL34400.1"/>
    <property type="molecule type" value="Genomic_DNA"/>
</dbReference>
<dbReference type="Proteomes" id="UP000198662">
    <property type="component" value="Unassembled WGS sequence"/>
</dbReference>
<dbReference type="GO" id="GO:0090729">
    <property type="term" value="F:toxin activity"/>
    <property type="evidence" value="ECO:0007669"/>
    <property type="project" value="UniProtKB-KW"/>
</dbReference>
<feature type="domain" description="PIN" evidence="7">
    <location>
        <begin position="8"/>
        <end position="121"/>
    </location>
</feature>